<gene>
    <name evidence="1" type="ORF">EST35_0453</name>
</gene>
<organism evidence="1 2">
    <name type="scientific">Pseudomonas phage vB_PaeM_PA5oct</name>
    <dbReference type="NCBI Taxonomy" id="2163605"/>
    <lineage>
        <taxon>Viruses</taxon>
        <taxon>Duplodnaviria</taxon>
        <taxon>Heunggongvirae</taxon>
        <taxon>Uroviricota</taxon>
        <taxon>Caudoviricetes</taxon>
        <taxon>Arenbergviridae</taxon>
        <taxon>Wroclawvirus</taxon>
        <taxon>Wroclawvirus PA5oct</taxon>
    </lineage>
</organism>
<name>A0A4Y5JWI5_9CAUD</name>
<sequence>MIVILLSHFTRELNAEFNELKLTVHGKRLAQIYPTAYIDTNVLCHYMRELDFLLLYISNNAKTIQLDYSHRIILYHSPIPHYI</sequence>
<protein>
    <submittedName>
        <fullName evidence="1">Uncharacterized protein</fullName>
    </submittedName>
</protein>
<evidence type="ECO:0000313" key="2">
    <source>
        <dbReference type="Proteomes" id="UP000316733"/>
    </source>
</evidence>
<reference evidence="2" key="1">
    <citation type="journal article" date="2020" name="bioRxiv">
        <title>Integrative omics analysis of Pseudomonas aeruginosa virus PA5oct highlights the molecular complexity of jumbo phages.</title>
        <authorList>
            <person name="Lood C."/>
            <person name="Danis-Wlodarczyk K."/>
            <person name="Blasdel B.G."/>
            <person name="Jang H.B."/>
            <person name="Vandenheuvel D."/>
            <person name="Briers Y."/>
            <person name="Noben J.-P."/>
            <person name="van Noort V."/>
            <person name="Drulis-Kawa Z."/>
            <person name="Lavigne R."/>
        </authorList>
    </citation>
    <scope>NUCLEOTIDE SEQUENCE [LARGE SCALE GENOMIC DNA]</scope>
</reference>
<evidence type="ECO:0000313" key="1">
    <source>
        <dbReference type="EMBL" id="QCG76321.1"/>
    </source>
</evidence>
<dbReference type="EMBL" id="MK797984">
    <property type="protein sequence ID" value="QCG76321.1"/>
    <property type="molecule type" value="Genomic_DNA"/>
</dbReference>
<accession>A0A4Y5JWI5</accession>
<dbReference type="Proteomes" id="UP000316733">
    <property type="component" value="Segment"/>
</dbReference>
<keyword evidence="2" id="KW-1185">Reference proteome</keyword>
<proteinExistence type="predicted"/>